<feature type="region of interest" description="Disordered" evidence="1">
    <location>
        <begin position="1"/>
        <end position="28"/>
    </location>
</feature>
<reference evidence="2" key="1">
    <citation type="submission" date="2020-08" db="EMBL/GenBank/DDBJ databases">
        <title>Multicomponent nature underlies the extraordinary mechanical properties of spider dragline silk.</title>
        <authorList>
            <person name="Kono N."/>
            <person name="Nakamura H."/>
            <person name="Mori M."/>
            <person name="Yoshida Y."/>
            <person name="Ohtoshi R."/>
            <person name="Malay A.D."/>
            <person name="Moran D.A.P."/>
            <person name="Tomita M."/>
            <person name="Numata K."/>
            <person name="Arakawa K."/>
        </authorList>
    </citation>
    <scope>NUCLEOTIDE SEQUENCE</scope>
</reference>
<dbReference type="AlphaFoldDB" id="A0A8X6YBI8"/>
<name>A0A8X6YBI8_9ARAC</name>
<dbReference type="EMBL" id="BMAV01016769">
    <property type="protein sequence ID" value="GFY67830.1"/>
    <property type="molecule type" value="Genomic_DNA"/>
</dbReference>
<keyword evidence="3" id="KW-1185">Reference proteome</keyword>
<sequence>MGVEKNRIDGCDPKRESTPAGDNNFTDRWSLKTGPRLNIHSLSPKQLPEPYLLRCRWKRSGRKSSVLGRSNEVLSFAILHLIRLFLITNTRVALTG</sequence>
<comment type="caution">
    <text evidence="2">The sequence shown here is derived from an EMBL/GenBank/DDBJ whole genome shotgun (WGS) entry which is preliminary data.</text>
</comment>
<evidence type="ECO:0000256" key="1">
    <source>
        <dbReference type="SAM" id="MobiDB-lite"/>
    </source>
</evidence>
<accession>A0A8X6YBI8</accession>
<proteinExistence type="predicted"/>
<evidence type="ECO:0000313" key="2">
    <source>
        <dbReference type="EMBL" id="GFY67830.1"/>
    </source>
</evidence>
<gene>
    <name evidence="2" type="ORF">TNIN_241611</name>
</gene>
<feature type="compositionally biased region" description="Basic and acidic residues" evidence="1">
    <location>
        <begin position="1"/>
        <end position="17"/>
    </location>
</feature>
<protein>
    <submittedName>
        <fullName evidence="2">Uncharacterized protein</fullName>
    </submittedName>
</protein>
<evidence type="ECO:0000313" key="3">
    <source>
        <dbReference type="Proteomes" id="UP000886998"/>
    </source>
</evidence>
<dbReference type="Proteomes" id="UP000886998">
    <property type="component" value="Unassembled WGS sequence"/>
</dbReference>
<organism evidence="2 3">
    <name type="scientific">Trichonephila inaurata madagascariensis</name>
    <dbReference type="NCBI Taxonomy" id="2747483"/>
    <lineage>
        <taxon>Eukaryota</taxon>
        <taxon>Metazoa</taxon>
        <taxon>Ecdysozoa</taxon>
        <taxon>Arthropoda</taxon>
        <taxon>Chelicerata</taxon>
        <taxon>Arachnida</taxon>
        <taxon>Araneae</taxon>
        <taxon>Araneomorphae</taxon>
        <taxon>Entelegynae</taxon>
        <taxon>Araneoidea</taxon>
        <taxon>Nephilidae</taxon>
        <taxon>Trichonephila</taxon>
        <taxon>Trichonephila inaurata</taxon>
    </lineage>
</organism>